<dbReference type="EMBL" id="RQGP01000010">
    <property type="protein sequence ID" value="TGL93713.1"/>
    <property type="molecule type" value="Genomic_DNA"/>
</dbReference>
<comment type="caution">
    <text evidence="1">The sequence shown here is derived from an EMBL/GenBank/DDBJ whole genome shotgun (WGS) entry which is preliminary data.</text>
</comment>
<keyword evidence="2" id="KW-1185">Reference proteome</keyword>
<gene>
    <name evidence="1" type="ORF">EHQ69_04305</name>
</gene>
<evidence type="ECO:0000313" key="2">
    <source>
        <dbReference type="Proteomes" id="UP000298263"/>
    </source>
</evidence>
<dbReference type="OrthoDB" id="337777at2"/>
<dbReference type="Proteomes" id="UP000298263">
    <property type="component" value="Unassembled WGS sequence"/>
</dbReference>
<evidence type="ECO:0000313" key="1">
    <source>
        <dbReference type="EMBL" id="TGL93713.1"/>
    </source>
</evidence>
<organism evidence="1 2">
    <name type="scientific">Leptospira congkakensis</name>
    <dbReference type="NCBI Taxonomy" id="2484932"/>
    <lineage>
        <taxon>Bacteria</taxon>
        <taxon>Pseudomonadati</taxon>
        <taxon>Spirochaetota</taxon>
        <taxon>Spirochaetia</taxon>
        <taxon>Leptospirales</taxon>
        <taxon>Leptospiraceae</taxon>
        <taxon>Leptospira</taxon>
    </lineage>
</organism>
<dbReference type="AlphaFoldDB" id="A0A4Z1A6Z5"/>
<proteinExistence type="predicted"/>
<accession>A0A4Z1A6Z5</accession>
<protein>
    <submittedName>
        <fullName evidence="1">SH3 domain-containing protein</fullName>
    </submittedName>
</protein>
<sequence length="260" mass="30143">MRNRYENFMNKILIKSIILVLIVNCNDSIILKPKQVTLQEVVEKSDLSEGSGFHSLQLKFTKPDKFEFYYSSEGWNWLTKGNYQIKDSKLVLIANFCEDNFGKQNCNDSFGNGHCNISKNQQSIEYLYKLDCYSDNKFIIFSTSDEKSNLISFDIKEFKINPNTELSYSNIPIVTLGNIQGKVLEPVVLREGPGIDFKKLDYIVNNYDGPFLSSLPKDETVIIHARTREKKQVKNWNNYWLLISSADSNKVWVFSEFISY</sequence>
<reference evidence="1" key="1">
    <citation type="journal article" date="2019" name="PLoS Negl. Trop. Dis.">
        <title>Revisiting the worldwide diversity of Leptospira species in the environment.</title>
        <authorList>
            <person name="Vincent A.T."/>
            <person name="Schiettekatte O."/>
            <person name="Bourhy P."/>
            <person name="Veyrier F.J."/>
            <person name="Picardeau M."/>
        </authorList>
    </citation>
    <scope>NUCLEOTIDE SEQUENCE [LARGE SCALE GENOMIC DNA]</scope>
    <source>
        <strain evidence="1">201702422</strain>
    </source>
</reference>
<name>A0A4Z1A6Z5_9LEPT</name>